<dbReference type="Proteomes" id="UP000823886">
    <property type="component" value="Unassembled WGS sequence"/>
</dbReference>
<comment type="similarity">
    <text evidence="1">Belongs to the glycosyl hydrolase 25 family.</text>
</comment>
<dbReference type="PROSITE" id="PS51904">
    <property type="entry name" value="GLYCOSYL_HYDROL_F25_2"/>
    <property type="match status" value="1"/>
</dbReference>
<gene>
    <name evidence="6" type="ORF">H9753_06750</name>
</gene>
<dbReference type="InterPro" id="IPR018077">
    <property type="entry name" value="Glyco_hydro_fam25_subgr"/>
</dbReference>
<organism evidence="6 7">
    <name type="scientific">Candidatus Blautia merdavium</name>
    <dbReference type="NCBI Taxonomy" id="2838494"/>
    <lineage>
        <taxon>Bacteria</taxon>
        <taxon>Bacillati</taxon>
        <taxon>Bacillota</taxon>
        <taxon>Clostridia</taxon>
        <taxon>Lachnospirales</taxon>
        <taxon>Lachnospiraceae</taxon>
        <taxon>Blautia</taxon>
    </lineage>
</organism>
<dbReference type="InterPro" id="IPR036779">
    <property type="entry name" value="LysM_dom_sf"/>
</dbReference>
<name>A0A9D2PLS5_9FIRM</name>
<dbReference type="InterPro" id="IPR018392">
    <property type="entry name" value="LysM"/>
</dbReference>
<proteinExistence type="inferred from homology"/>
<dbReference type="InterPro" id="IPR002053">
    <property type="entry name" value="Glyco_hydro_25"/>
</dbReference>
<comment type="caution">
    <text evidence="6">The sequence shown here is derived from an EMBL/GenBank/DDBJ whole genome shotgun (WGS) entry which is preliminary data.</text>
</comment>
<reference evidence="6" key="1">
    <citation type="journal article" date="2021" name="PeerJ">
        <title>Extensive microbial diversity within the chicken gut microbiome revealed by metagenomics and culture.</title>
        <authorList>
            <person name="Gilroy R."/>
            <person name="Ravi A."/>
            <person name="Getino M."/>
            <person name="Pursley I."/>
            <person name="Horton D.L."/>
            <person name="Alikhan N.F."/>
            <person name="Baker D."/>
            <person name="Gharbi K."/>
            <person name="Hall N."/>
            <person name="Watson M."/>
            <person name="Adriaenssens E.M."/>
            <person name="Foster-Nyarko E."/>
            <person name="Jarju S."/>
            <person name="Secka A."/>
            <person name="Antonio M."/>
            <person name="Oren A."/>
            <person name="Chaudhuri R.R."/>
            <person name="La Ragione R."/>
            <person name="Hildebrand F."/>
            <person name="Pallen M.J."/>
        </authorList>
    </citation>
    <scope>NUCLEOTIDE SEQUENCE</scope>
    <source>
        <strain evidence="6">ChiBcec2-3848</strain>
    </source>
</reference>
<sequence length="347" mass="38238">MSLNGIDISSHQTGIDLAKVPCDFVICKATEGVGYVNPDCGRAYAQGQKLGKKLGVYHFATGKSSGAKEAGFFLQNIRGYVGEALLALDWEGNAVEKGIGYALEFLETVFGETDVRPLIYMNSHTAKSYDWKPVTEKNYGLWLAQYKSMEKVYGYADAMQPEEGSQGNFPLVALYQYTSQGRLPGYEGDLDLNVAYMDAEAWEQYAAKGQPGGKEPEPEAGAESGKDQPVQYRYQVGQHVVFSTCYVSSTAPISQAIPADRMAKNHGVITRIYPGTPNPYLLDQGLCFVNDGDIRGFYQEKEYYTIQPGDTLSGIAEKFHTTVGKLQEWNAIPNADQIYAGKTIRVR</sequence>
<evidence type="ECO:0000313" key="6">
    <source>
        <dbReference type="EMBL" id="HJC63299.1"/>
    </source>
</evidence>
<dbReference type="CDD" id="cd00118">
    <property type="entry name" value="LysM"/>
    <property type="match status" value="1"/>
</dbReference>
<dbReference type="EMBL" id="DWVZ01000087">
    <property type="protein sequence ID" value="HJC63299.1"/>
    <property type="molecule type" value="Genomic_DNA"/>
</dbReference>
<protein>
    <submittedName>
        <fullName evidence="6">LysM peptidoglycan-binding domain-containing protein</fullName>
    </submittedName>
</protein>
<dbReference type="InterPro" id="IPR017853">
    <property type="entry name" value="GH"/>
</dbReference>
<dbReference type="Pfam" id="PF01476">
    <property type="entry name" value="LysM"/>
    <property type="match status" value="1"/>
</dbReference>
<reference evidence="6" key="2">
    <citation type="submission" date="2021-04" db="EMBL/GenBank/DDBJ databases">
        <authorList>
            <person name="Gilroy R."/>
        </authorList>
    </citation>
    <scope>NUCLEOTIDE SEQUENCE</scope>
    <source>
        <strain evidence="6">ChiBcec2-3848</strain>
    </source>
</reference>
<dbReference type="PROSITE" id="PS51782">
    <property type="entry name" value="LYSM"/>
    <property type="match status" value="1"/>
</dbReference>
<feature type="domain" description="LysM" evidence="5">
    <location>
        <begin position="302"/>
        <end position="346"/>
    </location>
</feature>
<evidence type="ECO:0000256" key="4">
    <source>
        <dbReference type="SAM" id="MobiDB-lite"/>
    </source>
</evidence>
<dbReference type="GO" id="GO:0016998">
    <property type="term" value="P:cell wall macromolecule catabolic process"/>
    <property type="evidence" value="ECO:0007669"/>
    <property type="project" value="InterPro"/>
</dbReference>
<keyword evidence="3" id="KW-0326">Glycosidase</keyword>
<dbReference type="Pfam" id="PF01183">
    <property type="entry name" value="Glyco_hydro_25"/>
    <property type="match status" value="1"/>
</dbReference>
<dbReference type="GO" id="GO:0009253">
    <property type="term" value="P:peptidoglycan catabolic process"/>
    <property type="evidence" value="ECO:0007669"/>
    <property type="project" value="InterPro"/>
</dbReference>
<dbReference type="SMART" id="SM00641">
    <property type="entry name" value="Glyco_25"/>
    <property type="match status" value="1"/>
</dbReference>
<dbReference type="SMART" id="SM00257">
    <property type="entry name" value="LysM"/>
    <property type="match status" value="1"/>
</dbReference>
<evidence type="ECO:0000256" key="2">
    <source>
        <dbReference type="ARBA" id="ARBA00022801"/>
    </source>
</evidence>
<accession>A0A9D2PLS5</accession>
<evidence type="ECO:0000256" key="3">
    <source>
        <dbReference type="ARBA" id="ARBA00023295"/>
    </source>
</evidence>
<dbReference type="SUPFAM" id="SSF54106">
    <property type="entry name" value="LysM domain"/>
    <property type="match status" value="1"/>
</dbReference>
<evidence type="ECO:0000313" key="7">
    <source>
        <dbReference type="Proteomes" id="UP000823886"/>
    </source>
</evidence>
<dbReference type="Gene3D" id="3.10.350.10">
    <property type="entry name" value="LysM domain"/>
    <property type="match status" value="1"/>
</dbReference>
<evidence type="ECO:0000256" key="1">
    <source>
        <dbReference type="ARBA" id="ARBA00010646"/>
    </source>
</evidence>
<dbReference type="GO" id="GO:0016052">
    <property type="term" value="P:carbohydrate catabolic process"/>
    <property type="evidence" value="ECO:0007669"/>
    <property type="project" value="TreeGrafter"/>
</dbReference>
<dbReference type="Gene3D" id="3.20.20.80">
    <property type="entry name" value="Glycosidases"/>
    <property type="match status" value="1"/>
</dbReference>
<dbReference type="AlphaFoldDB" id="A0A9D2PLS5"/>
<dbReference type="PANTHER" id="PTHR34135">
    <property type="entry name" value="LYSOZYME"/>
    <property type="match status" value="1"/>
</dbReference>
<keyword evidence="2" id="KW-0378">Hydrolase</keyword>
<dbReference type="GO" id="GO:0003796">
    <property type="term" value="F:lysozyme activity"/>
    <property type="evidence" value="ECO:0007669"/>
    <property type="project" value="InterPro"/>
</dbReference>
<feature type="region of interest" description="Disordered" evidence="4">
    <location>
        <begin position="207"/>
        <end position="227"/>
    </location>
</feature>
<evidence type="ECO:0000259" key="5">
    <source>
        <dbReference type="PROSITE" id="PS51782"/>
    </source>
</evidence>
<dbReference type="PANTHER" id="PTHR34135:SF2">
    <property type="entry name" value="LYSOZYME"/>
    <property type="match status" value="1"/>
</dbReference>
<dbReference type="SUPFAM" id="SSF51445">
    <property type="entry name" value="(Trans)glycosidases"/>
    <property type="match status" value="1"/>
</dbReference>